<evidence type="ECO:0000313" key="3">
    <source>
        <dbReference type="EMBL" id="CAL58919.1"/>
    </source>
</evidence>
<keyword evidence="4" id="KW-1185">Reference proteome</keyword>
<keyword evidence="2" id="KW-0812">Transmembrane</keyword>
<proteinExistence type="inferred from homology"/>
<dbReference type="HOGENOM" id="CLU_070554_0_0_14"/>
<reference evidence="4" key="1">
    <citation type="journal article" date="2007" name="PLoS Genet.">
        <title>Being pathogenic, plastic, and sexual while living with a nearly minimal bacterial genome.</title>
        <authorList>
            <person name="Sirand-Pugnet P."/>
            <person name="Lartigue C."/>
            <person name="Marenda M."/>
            <person name="Jacob D."/>
            <person name="Barre A."/>
            <person name="Barbe V."/>
            <person name="Schenowitz C."/>
            <person name="Mangenot S."/>
            <person name="Couloux A."/>
            <person name="Segurens B."/>
            <person name="de Daruvar A."/>
            <person name="Blanchard A."/>
            <person name="Citti C."/>
        </authorList>
    </citation>
    <scope>NUCLEOTIDE SEQUENCE [LARGE SCALE GENOMIC DNA]</scope>
    <source>
        <strain evidence="4">PG2</strain>
    </source>
</reference>
<dbReference type="GO" id="GO:0016020">
    <property type="term" value="C:membrane"/>
    <property type="evidence" value="ECO:0007669"/>
    <property type="project" value="InterPro"/>
</dbReference>
<dbReference type="InterPro" id="IPR001872">
    <property type="entry name" value="Peptidase_A8"/>
</dbReference>
<dbReference type="EMBL" id="CU179680">
    <property type="protein sequence ID" value="CAL58919.1"/>
    <property type="molecule type" value="Genomic_DNA"/>
</dbReference>
<feature type="transmembrane region" description="Helical" evidence="2">
    <location>
        <begin position="30"/>
        <end position="50"/>
    </location>
</feature>
<keyword evidence="2" id="KW-0472">Membrane</keyword>
<dbReference type="GeneID" id="93357983"/>
<dbReference type="AlphaFoldDB" id="A5IY10"/>
<dbReference type="GO" id="GO:0006508">
    <property type="term" value="P:proteolysis"/>
    <property type="evidence" value="ECO:0007669"/>
    <property type="project" value="InterPro"/>
</dbReference>
<dbReference type="RefSeq" id="WP_011949400.1">
    <property type="nucleotide sequence ID" value="NC_009497.1"/>
</dbReference>
<dbReference type="PRINTS" id="PR00781">
    <property type="entry name" value="LIPOSIGPTASE"/>
</dbReference>
<protein>
    <submittedName>
        <fullName evidence="3">Lipoprotein signal peptidase (SPASE II)</fullName>
    </submittedName>
</protein>
<dbReference type="STRING" id="347257.MAG2210"/>
<dbReference type="Pfam" id="PF01252">
    <property type="entry name" value="Peptidase_A8"/>
    <property type="match status" value="1"/>
</dbReference>
<accession>A5IY10</accession>
<keyword evidence="2" id="KW-1133">Transmembrane helix</keyword>
<evidence type="ECO:0000256" key="2">
    <source>
        <dbReference type="SAM" id="Phobius"/>
    </source>
</evidence>
<feature type="transmembrane region" description="Helical" evidence="2">
    <location>
        <begin position="106"/>
        <end position="125"/>
    </location>
</feature>
<evidence type="ECO:0000256" key="1">
    <source>
        <dbReference type="RuleBase" id="RU004181"/>
    </source>
</evidence>
<feature type="transmembrane region" description="Helical" evidence="2">
    <location>
        <begin position="185"/>
        <end position="205"/>
    </location>
</feature>
<organism evidence="3 4">
    <name type="scientific">Mycoplasmopsis agalactiae (strain NCTC 10123 / CIP 59.7 / PG2)</name>
    <name type="common">Mycoplasma agalactiae</name>
    <dbReference type="NCBI Taxonomy" id="347257"/>
    <lineage>
        <taxon>Bacteria</taxon>
        <taxon>Bacillati</taxon>
        <taxon>Mycoplasmatota</taxon>
        <taxon>Mycoplasmoidales</taxon>
        <taxon>Metamycoplasmataceae</taxon>
        <taxon>Mycoplasmopsis</taxon>
    </lineage>
</organism>
<keyword evidence="3" id="KW-0449">Lipoprotein</keyword>
<feature type="transmembrane region" description="Helical" evidence="2">
    <location>
        <begin position="132"/>
        <end position="150"/>
    </location>
</feature>
<gene>
    <name evidence="3" type="primary">lsp</name>
    <name evidence="3" type="ordered locus">MAG2210</name>
</gene>
<sequence>MRHKKENKENFVERMKNHFKYWQVYIKTNYLTILLKYAIFIVTFAILLTIDQVTKEIYFYSIPDPSSSSGFQGDRSIVFDYGIIGFRSVAHHGVTIFSRFGQLSTAAFNFIHFTSILLFLFLLTVPLFVKSNLMIILCATVAAGDIGNFIDRMRFNNTVKDIIFSPFIEKWTNRELGTFNFADTYIVGAAILMAIVMLVKTFLLPNKEDLYEENMISELLVDPVVLEQANAANQASNAQQNKA</sequence>
<dbReference type="GO" id="GO:0004190">
    <property type="term" value="F:aspartic-type endopeptidase activity"/>
    <property type="evidence" value="ECO:0007669"/>
    <property type="project" value="InterPro"/>
</dbReference>
<dbReference type="Proteomes" id="UP000007065">
    <property type="component" value="Chromosome"/>
</dbReference>
<dbReference type="KEGG" id="maa:MAG2210"/>
<evidence type="ECO:0000313" key="4">
    <source>
        <dbReference type="Proteomes" id="UP000007065"/>
    </source>
</evidence>
<name>A5IY10_MYCAP</name>
<comment type="similarity">
    <text evidence="1">Belongs to the peptidase A8 family.</text>
</comment>